<dbReference type="EC" id="2.8.3.10" evidence="1"/>
<dbReference type="NCBIfam" id="TIGR01584">
    <property type="entry name" value="citF"/>
    <property type="match status" value="1"/>
</dbReference>
<keyword evidence="1 2" id="KW-0456">Lyase</keyword>
<dbReference type="PANTHER" id="PTHR40596:SF1">
    <property type="entry name" value="CITRATE LYASE ALPHA CHAIN"/>
    <property type="match status" value="1"/>
</dbReference>
<name>A0A367ZT40_9BACT</name>
<evidence type="ECO:0000313" key="2">
    <source>
        <dbReference type="EMBL" id="RCK81313.1"/>
    </source>
</evidence>
<gene>
    <name evidence="2" type="ORF">OZSIB_2182</name>
</gene>
<accession>A0A367ZT40</accession>
<keyword evidence="1" id="KW-0808">Transferase</keyword>
<protein>
    <recommendedName>
        <fullName evidence="1">Citrate lyase alpha chain</fullName>
        <shortName evidence="1">Citrase alpha chain</shortName>
        <ecNumber evidence="1">2.8.3.10</ecNumber>
        <ecNumber evidence="1">4.1.3.6</ecNumber>
    </recommendedName>
    <alternativeName>
        <fullName evidence="1">Citrate (pro-3S)-lyase alpha chain</fullName>
    </alternativeName>
    <alternativeName>
        <fullName evidence="1">Citrate CoA-transferase subunit</fullName>
    </alternativeName>
</protein>
<comment type="caution">
    <text evidence="2">The sequence shown here is derived from an EMBL/GenBank/DDBJ whole genome shotgun (WGS) entry which is preliminary data.</text>
</comment>
<dbReference type="InterPro" id="IPR006472">
    <property type="entry name" value="Citrate_lyase_asu"/>
</dbReference>
<dbReference type="SUPFAM" id="SSF100950">
    <property type="entry name" value="NagB/RpiA/CoA transferase-like"/>
    <property type="match status" value="2"/>
</dbReference>
<sequence>MATRRLATTPHRGPIDKVVGSWDELLDRLPLRSGMTVSFHHHLRNGDRVVNEVMTRLAARGLKDLVVAPSALFPVHDQLVDLIKSGVIAHVEGSMNGQVGVACSKGLMKNTAVLRSHGGRYRAIQDGDLRIDIAFIAAPTADPTGNATGVLGKSACGPMCYALPDSLWADQVVVITDNLVPYPCIPWSIQGGNVDYVLPVDTIGDPTQIVSGTTRLTKSPTQLLIAEYTAQFIEESGIMKDGFSFQAGAGGISLAANVFLAERMRKKGIKASFAHGGANQVLVDMLKEGLLGAIIDLQSFDLAAVQSCRENPRHIESTPHTSYNLHAKGCLANQLDVAILGATEIDLDFNVNVNTHSDGLLLHGIGGHSDAAAGSTCCIITAPSFRKRMPIIREKVTTISTPGEVVDVVVTERGVAINPRRPDLIERLKGSRLPQITLPQLMQETYALTGVPEQPRLGERPVAVIEWRDGTILDVVYQVLD</sequence>
<dbReference type="Gene3D" id="3.40.1080.10">
    <property type="entry name" value="Glutaconate Coenzyme A-transferase"/>
    <property type="match status" value="2"/>
</dbReference>
<dbReference type="EMBL" id="QOQW01000002">
    <property type="protein sequence ID" value="RCK81313.1"/>
    <property type="molecule type" value="Genomic_DNA"/>
</dbReference>
<dbReference type="PANTHER" id="PTHR40596">
    <property type="entry name" value="CITRATE LYASE ALPHA CHAIN"/>
    <property type="match status" value="1"/>
</dbReference>
<dbReference type="InterPro" id="IPR037171">
    <property type="entry name" value="NagB/RpiA_transferase-like"/>
</dbReference>
<dbReference type="EC" id="4.1.3.6" evidence="1"/>
<evidence type="ECO:0000256" key="1">
    <source>
        <dbReference type="PIRNR" id="PIRNR009451"/>
    </source>
</evidence>
<dbReference type="GO" id="GO:0008815">
    <property type="term" value="F:citrate (pro-3S)-lyase activity"/>
    <property type="evidence" value="ECO:0007669"/>
    <property type="project" value="UniProtKB-UniRule"/>
</dbReference>
<organism evidence="2 3">
    <name type="scientific">Candidatus Ozemobacter sibiricus</name>
    <dbReference type="NCBI Taxonomy" id="2268124"/>
    <lineage>
        <taxon>Bacteria</taxon>
        <taxon>Candidatus Ozemobacteria</taxon>
        <taxon>Candidatus Ozemobacterales</taxon>
        <taxon>Candidatus Ozemobacteraceae</taxon>
        <taxon>Candidatus Ozemobacter</taxon>
    </lineage>
</organism>
<dbReference type="GO" id="GO:0008814">
    <property type="term" value="F:citrate CoA-transferase activity"/>
    <property type="evidence" value="ECO:0007669"/>
    <property type="project" value="UniProtKB-UniRule"/>
</dbReference>
<dbReference type="AlphaFoldDB" id="A0A367ZT40"/>
<dbReference type="Pfam" id="PF04223">
    <property type="entry name" value="CitF"/>
    <property type="match status" value="1"/>
</dbReference>
<dbReference type="GO" id="GO:0009346">
    <property type="term" value="C:ATP-independent citrate lyase complex"/>
    <property type="evidence" value="ECO:0007669"/>
    <property type="project" value="UniProtKB-UniRule"/>
</dbReference>
<comment type="catalytic activity">
    <reaction evidence="1">
        <text>citrate = oxaloacetate + acetate</text>
        <dbReference type="Rhea" id="RHEA:10760"/>
        <dbReference type="ChEBI" id="CHEBI:16452"/>
        <dbReference type="ChEBI" id="CHEBI:16947"/>
        <dbReference type="ChEBI" id="CHEBI:30089"/>
        <dbReference type="EC" id="4.1.3.6"/>
    </reaction>
</comment>
<keyword evidence="1" id="KW-0963">Cytoplasm</keyword>
<dbReference type="GO" id="GO:0005737">
    <property type="term" value="C:cytoplasm"/>
    <property type="evidence" value="ECO:0007669"/>
    <property type="project" value="UniProtKB-SubCell"/>
</dbReference>
<proteinExistence type="predicted"/>
<evidence type="ECO:0000313" key="3">
    <source>
        <dbReference type="Proteomes" id="UP000252355"/>
    </source>
</evidence>
<comment type="subcellular location">
    <subcellularLocation>
        <location evidence="1">Cytoplasm</location>
    </subcellularLocation>
</comment>
<dbReference type="Proteomes" id="UP000252355">
    <property type="component" value="Unassembled WGS sequence"/>
</dbReference>
<dbReference type="PIRSF" id="PIRSF009451">
    <property type="entry name" value="Citrt_lyas_alpha"/>
    <property type="match status" value="1"/>
</dbReference>
<dbReference type="GO" id="GO:0006084">
    <property type="term" value="P:acetyl-CoA metabolic process"/>
    <property type="evidence" value="ECO:0007669"/>
    <property type="project" value="UniProtKB-UniRule"/>
</dbReference>
<comment type="catalytic activity">
    <reaction evidence="1">
        <text>citrate + acetyl-CoA = (3S)-citryl-CoA + acetate</text>
        <dbReference type="Rhea" id="RHEA:19405"/>
        <dbReference type="ChEBI" id="CHEBI:16947"/>
        <dbReference type="ChEBI" id="CHEBI:30089"/>
        <dbReference type="ChEBI" id="CHEBI:57288"/>
        <dbReference type="ChEBI" id="CHEBI:57321"/>
        <dbReference type="EC" id="2.8.3.10"/>
    </reaction>
</comment>
<reference evidence="2 3" key="1">
    <citation type="submission" date="2018-05" db="EMBL/GenBank/DDBJ databases">
        <title>A metagenomic window into the 2 km-deep terrestrial subsurface aquifer revealed taxonomically and functionally diverse microbial community comprising novel uncultured bacterial lineages.</title>
        <authorList>
            <person name="Kadnikov V.V."/>
            <person name="Mardanov A.V."/>
            <person name="Beletsky A.V."/>
            <person name="Banks D."/>
            <person name="Pimenov N.V."/>
            <person name="Frank Y.A."/>
            <person name="Karnachuk O.V."/>
            <person name="Ravin N.V."/>
        </authorList>
    </citation>
    <scope>NUCLEOTIDE SEQUENCE [LARGE SCALE GENOMIC DNA]</scope>
    <source>
        <strain evidence="2">BY5</strain>
    </source>
</reference>